<comment type="cofactor">
    <cofactor evidence="1">
        <name>pyridoxal 5'-phosphate</name>
        <dbReference type="ChEBI" id="CHEBI:597326"/>
    </cofactor>
</comment>
<evidence type="ECO:0000313" key="7">
    <source>
        <dbReference type="EMBL" id="KAL1222559.1"/>
    </source>
</evidence>
<gene>
    <name evidence="7" type="ORF">V5N11_018928</name>
</gene>
<dbReference type="InterPro" id="IPR015424">
    <property type="entry name" value="PyrdxlP-dep_Trfase"/>
</dbReference>
<keyword evidence="8" id="KW-1185">Reference proteome</keyword>
<dbReference type="InterPro" id="IPR004839">
    <property type="entry name" value="Aminotransferase_I/II_large"/>
</dbReference>
<dbReference type="InterPro" id="IPR015422">
    <property type="entry name" value="PyrdxlP-dep_Trfase_small"/>
</dbReference>
<evidence type="ECO:0000256" key="5">
    <source>
        <dbReference type="ARBA" id="ARBA00022898"/>
    </source>
</evidence>
<keyword evidence="5" id="KW-0663">Pyridoxal phosphate</keyword>
<keyword evidence="4" id="KW-0808">Transferase</keyword>
<keyword evidence="3 7" id="KW-0032">Aminotransferase</keyword>
<protein>
    <submittedName>
        <fullName evidence="7">Bifunctional aspartate aminotransferase and glutamate/aspartate-prephenate aminotransferase</fullName>
    </submittedName>
</protein>
<dbReference type="GO" id="GO:0008483">
    <property type="term" value="F:transaminase activity"/>
    <property type="evidence" value="ECO:0007669"/>
    <property type="project" value="UniProtKB-KW"/>
</dbReference>
<reference evidence="7 8" key="1">
    <citation type="submission" date="2024-04" db="EMBL/GenBank/DDBJ databases">
        <title>Genome assembly C_amara_ONT_v2.</title>
        <authorList>
            <person name="Yant L."/>
            <person name="Moore C."/>
            <person name="Slenker M."/>
        </authorList>
    </citation>
    <scope>NUCLEOTIDE SEQUENCE [LARGE SCALE GENOMIC DNA]</scope>
    <source>
        <tissue evidence="7">Leaf</tissue>
    </source>
</reference>
<dbReference type="EMBL" id="JBANAX010000094">
    <property type="protein sequence ID" value="KAL1222559.1"/>
    <property type="molecule type" value="Genomic_DNA"/>
</dbReference>
<evidence type="ECO:0000256" key="2">
    <source>
        <dbReference type="ARBA" id="ARBA00007441"/>
    </source>
</evidence>
<sequence length="119" mass="13344">MVKAYKERRDFLVKSLGEQQGVKISQLPQGAFYLFVDFSAYYGSEAEGFGLIHDSSSLALFFLDKFQVAMVPGDAFGDDSCIRMSYATSLENLQVGVERITKALEPLVQIQKVFDHMMS</sequence>
<dbReference type="Proteomes" id="UP001558713">
    <property type="component" value="Unassembled WGS sequence"/>
</dbReference>
<evidence type="ECO:0000256" key="1">
    <source>
        <dbReference type="ARBA" id="ARBA00001933"/>
    </source>
</evidence>
<feature type="domain" description="Aminotransferase class I/classII large" evidence="6">
    <location>
        <begin position="1"/>
        <end position="100"/>
    </location>
</feature>
<dbReference type="Pfam" id="PF00155">
    <property type="entry name" value="Aminotran_1_2"/>
    <property type="match status" value="1"/>
</dbReference>
<name>A0ABD1BZD0_CARAN</name>
<dbReference type="InterPro" id="IPR050596">
    <property type="entry name" value="AspAT/PAT-like"/>
</dbReference>
<organism evidence="7 8">
    <name type="scientific">Cardamine amara subsp. amara</name>
    <dbReference type="NCBI Taxonomy" id="228776"/>
    <lineage>
        <taxon>Eukaryota</taxon>
        <taxon>Viridiplantae</taxon>
        <taxon>Streptophyta</taxon>
        <taxon>Embryophyta</taxon>
        <taxon>Tracheophyta</taxon>
        <taxon>Spermatophyta</taxon>
        <taxon>Magnoliopsida</taxon>
        <taxon>eudicotyledons</taxon>
        <taxon>Gunneridae</taxon>
        <taxon>Pentapetalae</taxon>
        <taxon>rosids</taxon>
        <taxon>malvids</taxon>
        <taxon>Brassicales</taxon>
        <taxon>Brassicaceae</taxon>
        <taxon>Cardamineae</taxon>
        <taxon>Cardamine</taxon>
    </lineage>
</organism>
<evidence type="ECO:0000313" key="8">
    <source>
        <dbReference type="Proteomes" id="UP001558713"/>
    </source>
</evidence>
<evidence type="ECO:0000256" key="4">
    <source>
        <dbReference type="ARBA" id="ARBA00022679"/>
    </source>
</evidence>
<comment type="caution">
    <text evidence="7">The sequence shown here is derived from an EMBL/GenBank/DDBJ whole genome shotgun (WGS) entry which is preliminary data.</text>
</comment>
<dbReference type="PANTHER" id="PTHR46383:SF1">
    <property type="entry name" value="ASPARTATE AMINOTRANSFERASE"/>
    <property type="match status" value="1"/>
</dbReference>
<evidence type="ECO:0000256" key="3">
    <source>
        <dbReference type="ARBA" id="ARBA00022576"/>
    </source>
</evidence>
<dbReference type="PANTHER" id="PTHR46383">
    <property type="entry name" value="ASPARTATE AMINOTRANSFERASE"/>
    <property type="match status" value="1"/>
</dbReference>
<dbReference type="Gene3D" id="3.90.1150.10">
    <property type="entry name" value="Aspartate Aminotransferase, domain 1"/>
    <property type="match status" value="1"/>
</dbReference>
<accession>A0ABD1BZD0</accession>
<comment type="similarity">
    <text evidence="2">Belongs to the class-I pyridoxal-phosphate-dependent aminotransferase family.</text>
</comment>
<dbReference type="SUPFAM" id="SSF53383">
    <property type="entry name" value="PLP-dependent transferases"/>
    <property type="match status" value="1"/>
</dbReference>
<proteinExistence type="inferred from homology"/>
<dbReference type="AlphaFoldDB" id="A0ABD1BZD0"/>
<evidence type="ECO:0000259" key="6">
    <source>
        <dbReference type="Pfam" id="PF00155"/>
    </source>
</evidence>